<comment type="caution">
    <text evidence="2">The sequence shown here is derived from an EMBL/GenBank/DDBJ whole genome shotgun (WGS) entry which is preliminary data.</text>
</comment>
<sequence length="80" mass="8927">MNTFIAAALLTLAAAVLHHNLRAATVRKWAGLSLFVAGVLVWRFLPQGLYLGVESFMWVTFLLCTGSGLFVHRNRHRDSD</sequence>
<dbReference type="AlphaFoldDB" id="A0A2V4I9R9"/>
<dbReference type="Proteomes" id="UP000247620">
    <property type="component" value="Unassembled WGS sequence"/>
</dbReference>
<evidence type="ECO:0000313" key="3">
    <source>
        <dbReference type="Proteomes" id="UP000247620"/>
    </source>
</evidence>
<keyword evidence="1" id="KW-1133">Transmembrane helix</keyword>
<accession>A0A2V4I9R9</accession>
<evidence type="ECO:0000313" key="2">
    <source>
        <dbReference type="EMBL" id="PYB83394.1"/>
    </source>
</evidence>
<name>A0A2V4I9R9_9PSED</name>
<dbReference type="RefSeq" id="WP_110699379.1">
    <property type="nucleotide sequence ID" value="NZ_CP151184.1"/>
</dbReference>
<dbReference type="EMBL" id="QJRO01000004">
    <property type="protein sequence ID" value="PYB83394.1"/>
    <property type="molecule type" value="Genomic_DNA"/>
</dbReference>
<proteinExistence type="predicted"/>
<keyword evidence="1" id="KW-0812">Transmembrane</keyword>
<evidence type="ECO:0000256" key="1">
    <source>
        <dbReference type="SAM" id="Phobius"/>
    </source>
</evidence>
<organism evidence="2 3">
    <name type="scientific">Pseudomonas soli</name>
    <dbReference type="NCBI Taxonomy" id="1306993"/>
    <lineage>
        <taxon>Bacteria</taxon>
        <taxon>Pseudomonadati</taxon>
        <taxon>Pseudomonadota</taxon>
        <taxon>Gammaproteobacteria</taxon>
        <taxon>Pseudomonadales</taxon>
        <taxon>Pseudomonadaceae</taxon>
        <taxon>Pseudomonas</taxon>
    </lineage>
</organism>
<keyword evidence="1" id="KW-0472">Membrane</keyword>
<feature type="transmembrane region" description="Helical" evidence="1">
    <location>
        <begin position="47"/>
        <end position="71"/>
    </location>
</feature>
<reference evidence="2 3" key="1">
    <citation type="submission" date="2018-06" db="EMBL/GenBank/DDBJ databases">
        <title>Pseudomonas diversity within urban Lake Michigan freshwaters.</title>
        <authorList>
            <person name="Batrich M."/>
            <person name="Hatzopoulos T."/>
            <person name="Putonti C."/>
        </authorList>
    </citation>
    <scope>NUCLEOTIDE SEQUENCE [LARGE SCALE GENOMIC DNA]</scope>
    <source>
        <strain evidence="2 3">LBp-160603</strain>
    </source>
</reference>
<gene>
    <name evidence="2" type="ORF">DMX07_09000</name>
</gene>
<protein>
    <submittedName>
        <fullName evidence="2">Uncharacterized protein</fullName>
    </submittedName>
</protein>